<evidence type="ECO:0000313" key="3">
    <source>
        <dbReference type="Proteomes" id="UP000199512"/>
    </source>
</evidence>
<keyword evidence="2" id="KW-0560">Oxidoreductase</keyword>
<dbReference type="PANTHER" id="PTHR33930:SF2">
    <property type="entry name" value="BLR3452 PROTEIN"/>
    <property type="match status" value="1"/>
</dbReference>
<keyword evidence="2" id="KW-0575">Peroxidase</keyword>
<dbReference type="PANTHER" id="PTHR33930">
    <property type="entry name" value="ALKYL HYDROPEROXIDE REDUCTASE AHPD"/>
    <property type="match status" value="1"/>
</dbReference>
<reference evidence="2 3" key="1">
    <citation type="submission" date="2016-10" db="EMBL/GenBank/DDBJ databases">
        <authorList>
            <person name="de Groot N.N."/>
        </authorList>
    </citation>
    <scope>NUCLEOTIDE SEQUENCE [LARGE SCALE GENOMIC DNA]</scope>
    <source>
        <strain evidence="2 3">Calf135</strain>
    </source>
</reference>
<keyword evidence="3" id="KW-1185">Reference proteome</keyword>
<dbReference type="NCBIfam" id="TIGR04169">
    <property type="entry name" value="perox_w_seleSAM"/>
    <property type="match status" value="1"/>
</dbReference>
<gene>
    <name evidence="2" type="ORF">SAMN05216454_12114</name>
</gene>
<dbReference type="OrthoDB" id="9806086at2"/>
<dbReference type="Proteomes" id="UP000199512">
    <property type="component" value="Unassembled WGS sequence"/>
</dbReference>
<evidence type="ECO:0000259" key="1">
    <source>
        <dbReference type="Pfam" id="PF02627"/>
    </source>
</evidence>
<name>A0A1H8K348_9FIRM</name>
<sequence>MDFYFEKEDLAKFGQGKLRENAEEMWDKFMEYYGAVYDESSLTLREKTLVALATAFAVQCPYCIDAYTNACLERGCDQDQIIEVAHVVATIKAGATLAFGVQSKNILEKKSMK</sequence>
<dbReference type="InterPro" id="IPR029032">
    <property type="entry name" value="AhpD-like"/>
</dbReference>
<feature type="domain" description="Carboxymuconolactone decarboxylase-like" evidence="1">
    <location>
        <begin position="27"/>
        <end position="97"/>
    </location>
</feature>
<dbReference type="Pfam" id="PF02627">
    <property type="entry name" value="CMD"/>
    <property type="match status" value="1"/>
</dbReference>
<dbReference type="STRING" id="215200.SAMN05216454_12114"/>
<dbReference type="AlphaFoldDB" id="A0A1H8K348"/>
<dbReference type="GO" id="GO:0051920">
    <property type="term" value="F:peroxiredoxin activity"/>
    <property type="evidence" value="ECO:0007669"/>
    <property type="project" value="InterPro"/>
</dbReference>
<organism evidence="2 3">
    <name type="scientific">Peptostreptococcus russellii</name>
    <dbReference type="NCBI Taxonomy" id="215200"/>
    <lineage>
        <taxon>Bacteria</taxon>
        <taxon>Bacillati</taxon>
        <taxon>Bacillota</taxon>
        <taxon>Clostridia</taxon>
        <taxon>Peptostreptococcales</taxon>
        <taxon>Peptostreptococcaceae</taxon>
        <taxon>Peptostreptococcus</taxon>
    </lineage>
</organism>
<dbReference type="RefSeq" id="WP_091976060.1">
    <property type="nucleotide sequence ID" value="NZ_FODF01000021.1"/>
</dbReference>
<dbReference type="SUPFAM" id="SSF69118">
    <property type="entry name" value="AhpD-like"/>
    <property type="match status" value="1"/>
</dbReference>
<evidence type="ECO:0000313" key="2">
    <source>
        <dbReference type="EMBL" id="SEN87225.1"/>
    </source>
</evidence>
<proteinExistence type="predicted"/>
<protein>
    <submittedName>
        <fullName evidence="2">Alkylhydroperoxidase/carboxymuconolactone decarboxylase family protein</fullName>
    </submittedName>
</protein>
<dbReference type="InterPro" id="IPR003779">
    <property type="entry name" value="CMD-like"/>
</dbReference>
<dbReference type="EMBL" id="FODF01000021">
    <property type="protein sequence ID" value="SEN87225.1"/>
    <property type="molecule type" value="Genomic_DNA"/>
</dbReference>
<dbReference type="InterPro" id="IPR026445">
    <property type="entry name" value="AlkhydPrxdase/COmuclacdeCOase"/>
</dbReference>
<accession>A0A1H8K348</accession>
<dbReference type="Gene3D" id="1.20.1290.10">
    <property type="entry name" value="AhpD-like"/>
    <property type="match status" value="1"/>
</dbReference>